<dbReference type="OrthoDB" id="4354362at2759"/>
<keyword evidence="2" id="KW-1185">Reference proteome</keyword>
<protein>
    <submittedName>
        <fullName evidence="1">Uncharacterized protein</fullName>
    </submittedName>
</protein>
<name>A0A9W9G2H8_9EURO</name>
<reference evidence="1" key="1">
    <citation type="submission" date="2022-11" db="EMBL/GenBank/DDBJ databases">
        <authorList>
            <person name="Petersen C."/>
        </authorList>
    </citation>
    <scope>NUCLEOTIDE SEQUENCE</scope>
    <source>
        <strain evidence="1">IBT 30761</strain>
    </source>
</reference>
<dbReference type="GeneID" id="81352866"/>
<dbReference type="RefSeq" id="XP_056478928.1">
    <property type="nucleotide sequence ID" value="XM_056613887.1"/>
</dbReference>
<organism evidence="1 2">
    <name type="scientific">Penicillium argentinense</name>
    <dbReference type="NCBI Taxonomy" id="1131581"/>
    <lineage>
        <taxon>Eukaryota</taxon>
        <taxon>Fungi</taxon>
        <taxon>Dikarya</taxon>
        <taxon>Ascomycota</taxon>
        <taxon>Pezizomycotina</taxon>
        <taxon>Eurotiomycetes</taxon>
        <taxon>Eurotiomycetidae</taxon>
        <taxon>Eurotiales</taxon>
        <taxon>Aspergillaceae</taxon>
        <taxon>Penicillium</taxon>
    </lineage>
</organism>
<dbReference type="EMBL" id="JAPQKI010000002">
    <property type="protein sequence ID" value="KAJ5110858.1"/>
    <property type="molecule type" value="Genomic_DNA"/>
</dbReference>
<proteinExistence type="predicted"/>
<comment type="caution">
    <text evidence="1">The sequence shown here is derived from an EMBL/GenBank/DDBJ whole genome shotgun (WGS) entry which is preliminary data.</text>
</comment>
<dbReference type="AlphaFoldDB" id="A0A9W9G2H8"/>
<accession>A0A9W9G2H8</accession>
<dbReference type="Proteomes" id="UP001149074">
    <property type="component" value="Unassembled WGS sequence"/>
</dbReference>
<reference evidence="1" key="2">
    <citation type="journal article" date="2023" name="IMA Fungus">
        <title>Comparative genomic study of the Penicillium genus elucidates a diverse pangenome and 15 lateral gene transfer events.</title>
        <authorList>
            <person name="Petersen C."/>
            <person name="Sorensen T."/>
            <person name="Nielsen M.R."/>
            <person name="Sondergaard T.E."/>
            <person name="Sorensen J.L."/>
            <person name="Fitzpatrick D.A."/>
            <person name="Frisvad J.C."/>
            <person name="Nielsen K.L."/>
        </authorList>
    </citation>
    <scope>NUCLEOTIDE SEQUENCE</scope>
    <source>
        <strain evidence="1">IBT 30761</strain>
    </source>
</reference>
<evidence type="ECO:0000313" key="1">
    <source>
        <dbReference type="EMBL" id="KAJ5110858.1"/>
    </source>
</evidence>
<sequence length="100" mass="10931">MDGRRQNRPRANFQDDVKGVGSIVALLADRQSLMGEEGSRIKNLDVSESLRSFVGHSQEQSVESLLRLSTPGGGWSLKRHYFKTLPLGVRIGSYVGASDG</sequence>
<gene>
    <name evidence="1" type="ORF">N7532_001393</name>
</gene>
<evidence type="ECO:0000313" key="2">
    <source>
        <dbReference type="Proteomes" id="UP001149074"/>
    </source>
</evidence>